<dbReference type="AlphaFoldDB" id="A0A931F951"/>
<sequence length="546" mass="60486">MDTSMLIGLLGGLGLFIYGMKQMSEGLQKFSGKRLRHLLASLTDSPIKGILVGTGVTAIIQSSSATTVMVIGFVNAGLLTLAQSIGVIMGANIGTTITAQLISFRLGDYAFHAIAIGVILFMFAKDKKMKYIGQFILGFGILFLGLNTMSDTMRPLRDSVAFANLMEQFAVYPVLGVLIGILVTIAVQSSTASFGILLGLVSVGAINYQVAIPIILGTNIGTTVTAGLSSLGANLTSKRTAAAHFIFNVLGSLVFLLFIYIIPGFLPWIENMMLQLFNIFGTERSTERMLANTHTVFNVINTALWFPFIGFIEKLLYKIVPGEDLTIKRGLSFVDERMLSTPGLALEQVKKEVLRMHDITKEMIDESMEGFKTGNTELADKVVRKEEIINEIEEDLLHFLTSLSREGLSEEDIRYRDFYIALIDSIESMADDADDLADLTYYISENKIKFSEEADKTIDDIIVFVDDLLEKTQQLIEEEDYDLIPKLLNGEKKMDSLQLEYRADHLERLKEGICDPTAGIIYLEAVEDIEHLTDSMADIAHIFMEH</sequence>
<dbReference type="NCBIfam" id="TIGR00704">
    <property type="entry name" value="NaPi_cotrn_rel"/>
    <property type="match status" value="1"/>
</dbReference>
<gene>
    <name evidence="8" type="ORF">I0Q91_08945</name>
</gene>
<evidence type="ECO:0000256" key="2">
    <source>
        <dbReference type="ARBA" id="ARBA00022475"/>
    </source>
</evidence>
<feature type="transmembrane region" description="Helical" evidence="6">
    <location>
        <begin position="245"/>
        <end position="269"/>
    </location>
</feature>
<dbReference type="RefSeq" id="WP_270454165.1">
    <property type="nucleotide sequence ID" value="NZ_JADPIE010000004.1"/>
</dbReference>
<dbReference type="PANTHER" id="PTHR10010">
    <property type="entry name" value="SOLUTE CARRIER FAMILY 34 SODIUM PHOSPHATE , MEMBER 2-RELATED"/>
    <property type="match status" value="1"/>
</dbReference>
<keyword evidence="5 6" id="KW-0472">Membrane</keyword>
<accession>A0A931F951</accession>
<dbReference type="Proteomes" id="UP000621436">
    <property type="component" value="Unassembled WGS sequence"/>
</dbReference>
<dbReference type="InterPro" id="IPR026022">
    <property type="entry name" value="PhoU_dom"/>
</dbReference>
<comment type="subcellular location">
    <subcellularLocation>
        <location evidence="1">Cell membrane</location>
        <topology evidence="1">Multi-pass membrane protein</topology>
    </subcellularLocation>
</comment>
<evidence type="ECO:0000256" key="1">
    <source>
        <dbReference type="ARBA" id="ARBA00004651"/>
    </source>
</evidence>
<keyword evidence="2" id="KW-1003">Cell membrane</keyword>
<name>A0A931F951_9FIRM</name>
<feature type="transmembrane region" description="Helical" evidence="6">
    <location>
        <begin position="109"/>
        <end position="124"/>
    </location>
</feature>
<feature type="domain" description="PhoU" evidence="7">
    <location>
        <begin position="353"/>
        <end position="439"/>
    </location>
</feature>
<evidence type="ECO:0000256" key="3">
    <source>
        <dbReference type="ARBA" id="ARBA00022692"/>
    </source>
</evidence>
<dbReference type="InterPro" id="IPR004633">
    <property type="entry name" value="NaPi_cotrn-rel/YqeW-like"/>
</dbReference>
<dbReference type="Pfam" id="PF01895">
    <property type="entry name" value="PhoU"/>
    <property type="match status" value="1"/>
</dbReference>
<feature type="transmembrane region" description="Helical" evidence="6">
    <location>
        <begin position="290"/>
        <end position="312"/>
    </location>
</feature>
<keyword evidence="4 6" id="KW-1133">Transmembrane helix</keyword>
<evidence type="ECO:0000313" key="8">
    <source>
        <dbReference type="EMBL" id="MBF8437203.1"/>
    </source>
</evidence>
<dbReference type="GO" id="GO:0005886">
    <property type="term" value="C:plasma membrane"/>
    <property type="evidence" value="ECO:0007669"/>
    <property type="project" value="UniProtKB-SubCell"/>
</dbReference>
<evidence type="ECO:0000259" key="7">
    <source>
        <dbReference type="Pfam" id="PF01895"/>
    </source>
</evidence>
<protein>
    <submittedName>
        <fullName evidence="8">Na/Pi cotransporter family protein</fullName>
    </submittedName>
</protein>
<dbReference type="InterPro" id="IPR038078">
    <property type="entry name" value="PhoU-like_sf"/>
</dbReference>
<dbReference type="Pfam" id="PF02690">
    <property type="entry name" value="Na_Pi_cotrans"/>
    <property type="match status" value="2"/>
</dbReference>
<evidence type="ECO:0000256" key="4">
    <source>
        <dbReference type="ARBA" id="ARBA00022989"/>
    </source>
</evidence>
<dbReference type="InterPro" id="IPR003841">
    <property type="entry name" value="Na/Pi_transpt"/>
</dbReference>
<reference evidence="8" key="1">
    <citation type="submission" date="2020-11" db="EMBL/GenBank/DDBJ databases">
        <title>Halonatronomonas betainensis gen. nov., sp. nov. a novel haloalkaliphilic representative of the family Halanaerobiacae capable of betaine degradation.</title>
        <authorList>
            <person name="Boltyanskaya Y."/>
            <person name="Kevbrin V."/>
            <person name="Detkova E."/>
            <person name="Grouzdev D.S."/>
            <person name="Koziaeva V."/>
            <person name="Zhilina T."/>
        </authorList>
    </citation>
    <scope>NUCLEOTIDE SEQUENCE</scope>
    <source>
        <strain evidence="8">Z-7014</strain>
    </source>
</reference>
<keyword evidence="3 6" id="KW-0812">Transmembrane</keyword>
<evidence type="ECO:0000313" key="9">
    <source>
        <dbReference type="Proteomes" id="UP000621436"/>
    </source>
</evidence>
<feature type="transmembrane region" description="Helical" evidence="6">
    <location>
        <begin position="169"/>
        <end position="187"/>
    </location>
</feature>
<dbReference type="GO" id="GO:0044341">
    <property type="term" value="P:sodium-dependent phosphate transport"/>
    <property type="evidence" value="ECO:0007669"/>
    <property type="project" value="InterPro"/>
</dbReference>
<dbReference type="PANTHER" id="PTHR10010:SF46">
    <property type="entry name" value="SODIUM-DEPENDENT PHOSPHATE TRANSPORT PROTEIN 2B"/>
    <property type="match status" value="1"/>
</dbReference>
<comment type="caution">
    <text evidence="8">The sequence shown here is derived from an EMBL/GenBank/DDBJ whole genome shotgun (WGS) entry which is preliminary data.</text>
</comment>
<dbReference type="GO" id="GO:0005436">
    <property type="term" value="F:sodium:phosphate symporter activity"/>
    <property type="evidence" value="ECO:0007669"/>
    <property type="project" value="InterPro"/>
</dbReference>
<dbReference type="EMBL" id="JADPIE010000004">
    <property type="protein sequence ID" value="MBF8437203.1"/>
    <property type="molecule type" value="Genomic_DNA"/>
</dbReference>
<feature type="transmembrane region" description="Helical" evidence="6">
    <location>
        <begin position="131"/>
        <end position="149"/>
    </location>
</feature>
<keyword evidence="9" id="KW-1185">Reference proteome</keyword>
<proteinExistence type="predicted"/>
<feature type="transmembrane region" description="Helical" evidence="6">
    <location>
        <begin position="81"/>
        <end position="103"/>
    </location>
</feature>
<dbReference type="Gene3D" id="1.20.58.220">
    <property type="entry name" value="Phosphate transport system protein phou homolog 2, domain 2"/>
    <property type="match status" value="1"/>
</dbReference>
<dbReference type="NCBIfam" id="NF037997">
    <property type="entry name" value="Na_Pi_symport"/>
    <property type="match status" value="1"/>
</dbReference>
<feature type="transmembrane region" description="Helical" evidence="6">
    <location>
        <begin position="194"/>
        <end position="216"/>
    </location>
</feature>
<evidence type="ECO:0000256" key="5">
    <source>
        <dbReference type="ARBA" id="ARBA00023136"/>
    </source>
</evidence>
<evidence type="ECO:0000256" key="6">
    <source>
        <dbReference type="SAM" id="Phobius"/>
    </source>
</evidence>
<dbReference type="SUPFAM" id="SSF109755">
    <property type="entry name" value="PhoU-like"/>
    <property type="match status" value="1"/>
</dbReference>
<organism evidence="8 9">
    <name type="scientific">Halonatronomonas betaini</name>
    <dbReference type="NCBI Taxonomy" id="2778430"/>
    <lineage>
        <taxon>Bacteria</taxon>
        <taxon>Bacillati</taxon>
        <taxon>Bacillota</taxon>
        <taxon>Clostridia</taxon>
        <taxon>Halanaerobiales</taxon>
        <taxon>Halarsenatibacteraceae</taxon>
        <taxon>Halonatronomonas</taxon>
    </lineage>
</organism>